<evidence type="ECO:0000313" key="2">
    <source>
        <dbReference type="EMBL" id="PWK11566.1"/>
    </source>
</evidence>
<accession>A0A316DBM7</accession>
<comment type="caution">
    <text evidence="2">The sequence shown here is derived from an EMBL/GenBank/DDBJ whole genome shotgun (WGS) entry which is preliminary data.</text>
</comment>
<gene>
    <name evidence="2" type="ORF">C7459_11095</name>
</gene>
<reference evidence="2 3" key="1">
    <citation type="submission" date="2018-05" db="EMBL/GenBank/DDBJ databases">
        <title>Genomic Encyclopedia of Type Strains, Phase IV (KMG-IV): sequencing the most valuable type-strain genomes for metagenomic binning, comparative biology and taxonomic classification.</title>
        <authorList>
            <person name="Goeker M."/>
        </authorList>
    </citation>
    <scope>NUCLEOTIDE SEQUENCE [LARGE SCALE GENOMIC DNA]</scope>
    <source>
        <strain evidence="2 3">DSM 18773</strain>
    </source>
</reference>
<dbReference type="AlphaFoldDB" id="A0A316DBM7"/>
<dbReference type="Proteomes" id="UP000245634">
    <property type="component" value="Unassembled WGS sequence"/>
</dbReference>
<evidence type="ECO:0000256" key="1">
    <source>
        <dbReference type="SAM" id="MobiDB-lite"/>
    </source>
</evidence>
<keyword evidence="3" id="KW-1185">Reference proteome</keyword>
<dbReference type="EMBL" id="QGGL01000010">
    <property type="protein sequence ID" value="PWK11566.1"/>
    <property type="molecule type" value="Genomic_DNA"/>
</dbReference>
<feature type="region of interest" description="Disordered" evidence="1">
    <location>
        <begin position="25"/>
        <end position="44"/>
    </location>
</feature>
<proteinExistence type="predicted"/>
<organism evidence="2 3">
    <name type="scientific">Tumebacillus permanentifrigoris</name>
    <dbReference type="NCBI Taxonomy" id="378543"/>
    <lineage>
        <taxon>Bacteria</taxon>
        <taxon>Bacillati</taxon>
        <taxon>Bacillota</taxon>
        <taxon>Bacilli</taxon>
        <taxon>Bacillales</taxon>
        <taxon>Alicyclobacillaceae</taxon>
        <taxon>Tumebacillus</taxon>
    </lineage>
</organism>
<sequence>MSLKQFLVILAVAVLMVVFGANQSHTSTPQADWEGPDPKTTLVF</sequence>
<protein>
    <submittedName>
        <fullName evidence="2">Uncharacterized protein</fullName>
    </submittedName>
</protein>
<evidence type="ECO:0000313" key="3">
    <source>
        <dbReference type="Proteomes" id="UP000245634"/>
    </source>
</evidence>
<name>A0A316DBM7_9BACL</name>